<dbReference type="InterPro" id="IPR036651">
    <property type="entry name" value="Gln_synt_N_sf"/>
</dbReference>
<dbReference type="eggNOG" id="COG0174">
    <property type="taxonomic scope" value="Bacteria"/>
</dbReference>
<evidence type="ECO:0000256" key="4">
    <source>
        <dbReference type="ARBA" id="ARBA00022840"/>
    </source>
</evidence>
<evidence type="ECO:0000256" key="6">
    <source>
        <dbReference type="RuleBase" id="RU000384"/>
    </source>
</evidence>
<keyword evidence="9" id="KW-1185">Reference proteome</keyword>
<dbReference type="InterPro" id="IPR027302">
    <property type="entry name" value="Gln_synth_N_conserv_site"/>
</dbReference>
<evidence type="ECO:0000256" key="2">
    <source>
        <dbReference type="ARBA" id="ARBA00022598"/>
    </source>
</evidence>
<dbReference type="GO" id="GO:0004356">
    <property type="term" value="F:glutamine synthetase activity"/>
    <property type="evidence" value="ECO:0007669"/>
    <property type="project" value="InterPro"/>
</dbReference>
<dbReference type="PANTHER" id="PTHR43785">
    <property type="entry name" value="GAMMA-GLUTAMYLPUTRESCINE SYNTHETASE"/>
    <property type="match status" value="1"/>
</dbReference>
<dbReference type="Proteomes" id="UP000005801">
    <property type="component" value="Unassembled WGS sequence"/>
</dbReference>
<dbReference type="PROSITE" id="PS00180">
    <property type="entry name" value="GLNA_1"/>
    <property type="match status" value="1"/>
</dbReference>
<dbReference type="PANTHER" id="PTHR43785:SF12">
    <property type="entry name" value="TYPE-1 GLUTAMINE SYNTHETASE 2"/>
    <property type="match status" value="1"/>
</dbReference>
<evidence type="ECO:0000313" key="8">
    <source>
        <dbReference type="EMBL" id="EDM74524.1"/>
    </source>
</evidence>
<evidence type="ECO:0000313" key="9">
    <source>
        <dbReference type="Proteomes" id="UP000005801"/>
    </source>
</evidence>
<dbReference type="PROSITE" id="PS51987">
    <property type="entry name" value="GS_CATALYTIC"/>
    <property type="match status" value="1"/>
</dbReference>
<organism evidence="8 9">
    <name type="scientific">Plesiocystis pacifica SIR-1</name>
    <dbReference type="NCBI Taxonomy" id="391625"/>
    <lineage>
        <taxon>Bacteria</taxon>
        <taxon>Pseudomonadati</taxon>
        <taxon>Myxococcota</taxon>
        <taxon>Polyangia</taxon>
        <taxon>Nannocystales</taxon>
        <taxon>Nannocystaceae</taxon>
        <taxon>Plesiocystis</taxon>
    </lineage>
</organism>
<protein>
    <submittedName>
        <fullName evidence="8">Probable glutamine synthetase</fullName>
    </submittedName>
</protein>
<dbReference type="SMART" id="SM01230">
    <property type="entry name" value="Gln-synt_C"/>
    <property type="match status" value="1"/>
</dbReference>
<dbReference type="GO" id="GO:0005524">
    <property type="term" value="F:ATP binding"/>
    <property type="evidence" value="ECO:0007669"/>
    <property type="project" value="UniProtKB-KW"/>
</dbReference>
<dbReference type="EMBL" id="ABCS01000126">
    <property type="protein sequence ID" value="EDM74524.1"/>
    <property type="molecule type" value="Genomic_DNA"/>
</dbReference>
<dbReference type="InterPro" id="IPR008147">
    <property type="entry name" value="Gln_synt_N"/>
</dbReference>
<feature type="domain" description="GS catalytic" evidence="7">
    <location>
        <begin position="100"/>
        <end position="434"/>
    </location>
</feature>
<dbReference type="InterPro" id="IPR014746">
    <property type="entry name" value="Gln_synth/guanido_kin_cat_dom"/>
</dbReference>
<dbReference type="OrthoDB" id="9807095at2"/>
<keyword evidence="4" id="KW-0067">ATP-binding</keyword>
<gene>
    <name evidence="8" type="ORF">PPSIR1_01227</name>
</gene>
<dbReference type="Gene3D" id="3.30.590.10">
    <property type="entry name" value="Glutamine synthetase/guanido kinase, catalytic domain"/>
    <property type="match status" value="1"/>
</dbReference>
<dbReference type="GO" id="GO:0006542">
    <property type="term" value="P:glutamine biosynthetic process"/>
    <property type="evidence" value="ECO:0007669"/>
    <property type="project" value="InterPro"/>
</dbReference>
<sequence>MTSEPSHAIQDTDNLRIFTTDLNGRLITLQVNPDNIESLLEDGVGYDGSSVAGHARVDDSDKLLVPLRETYRTIPLVDDKVGFMVGRVDAEAGQRSAIDARGVLERVVAQAREEFGYEFLVGPEHEFFLLSGEAFGEDIHSDDAGYFHADPRDGGDAVRREIVEVLRGTGIQFEKMHHEVTASQHEINLGPLDPLAVADRTLLFTYVAKRVAARHGLHASFMPKPFNGQNRSALHMHLSIRGREGEPVFFEEGRVGKLSDPARWFIGGIIKYARETSIVMASTFNSYKAYIMNREAPMRRGWGLKNRSSMVRVPYSNSAKSKRIELRSPDPSGNIYLQLATYIGMGLQGIREQLDCGEPDKGSTYDSGDEMKLWDERYLPRSLYEALVEAEKSSFLPGLLGEQMYSQYMALKTAEWEGYRTHVTSREHRRSLST</sequence>
<dbReference type="Pfam" id="PF00120">
    <property type="entry name" value="Gln-synt_C"/>
    <property type="match status" value="1"/>
</dbReference>
<dbReference type="STRING" id="391625.PPSIR1_01227"/>
<name>A6GHX0_9BACT</name>
<evidence type="ECO:0000259" key="7">
    <source>
        <dbReference type="PROSITE" id="PS51987"/>
    </source>
</evidence>
<dbReference type="AlphaFoldDB" id="A6GHX0"/>
<comment type="caution">
    <text evidence="8">The sequence shown here is derived from an EMBL/GenBank/DDBJ whole genome shotgun (WGS) entry which is preliminary data.</text>
</comment>
<dbReference type="SUPFAM" id="SSF54368">
    <property type="entry name" value="Glutamine synthetase, N-terminal domain"/>
    <property type="match status" value="1"/>
</dbReference>
<reference evidence="8 9" key="1">
    <citation type="submission" date="2007-06" db="EMBL/GenBank/DDBJ databases">
        <authorList>
            <person name="Shimkets L."/>
            <person name="Ferriera S."/>
            <person name="Johnson J."/>
            <person name="Kravitz S."/>
            <person name="Beeson K."/>
            <person name="Sutton G."/>
            <person name="Rogers Y.-H."/>
            <person name="Friedman R."/>
            <person name="Frazier M."/>
            <person name="Venter J.C."/>
        </authorList>
    </citation>
    <scope>NUCLEOTIDE SEQUENCE [LARGE SCALE GENOMIC DNA]</scope>
    <source>
        <strain evidence="8 9">SIR-1</strain>
    </source>
</reference>
<dbReference type="Pfam" id="PF03951">
    <property type="entry name" value="Gln-synt_N"/>
    <property type="match status" value="1"/>
</dbReference>
<evidence type="ECO:0000256" key="3">
    <source>
        <dbReference type="ARBA" id="ARBA00022741"/>
    </source>
</evidence>
<keyword evidence="3" id="KW-0547">Nucleotide-binding</keyword>
<proteinExistence type="inferred from homology"/>
<dbReference type="Gene3D" id="3.10.20.70">
    <property type="entry name" value="Glutamine synthetase, N-terminal domain"/>
    <property type="match status" value="1"/>
</dbReference>
<dbReference type="InterPro" id="IPR008146">
    <property type="entry name" value="Gln_synth_cat_dom"/>
</dbReference>
<dbReference type="SUPFAM" id="SSF55931">
    <property type="entry name" value="Glutamine synthetase/guanido kinase"/>
    <property type="match status" value="1"/>
</dbReference>
<evidence type="ECO:0000256" key="1">
    <source>
        <dbReference type="ARBA" id="ARBA00009897"/>
    </source>
</evidence>
<comment type="similarity">
    <text evidence="1 5 6">Belongs to the glutamine synthetase family.</text>
</comment>
<dbReference type="RefSeq" id="WP_006976306.1">
    <property type="nucleotide sequence ID" value="NZ_ABCS01000126.1"/>
</dbReference>
<evidence type="ECO:0000256" key="5">
    <source>
        <dbReference type="PROSITE-ProRule" id="PRU01331"/>
    </source>
</evidence>
<accession>A6GHX0</accession>
<keyword evidence="2" id="KW-0436">Ligase</keyword>